<keyword evidence="3" id="KW-0813">Transport</keyword>
<dbReference type="FunFam" id="3.40.50.1000:FF:000144">
    <property type="entry name" value="copper-transporting ATPase 1 isoform X2"/>
    <property type="match status" value="1"/>
</dbReference>
<keyword evidence="4" id="KW-1003">Cell membrane</keyword>
<keyword evidence="6" id="KW-0479">Metal-binding</keyword>
<dbReference type="InterPro" id="IPR050510">
    <property type="entry name" value="Cation_transp_ATPase_P-type"/>
</dbReference>
<sequence>RIVGLIAFADRPKADAAEAIKLAKRAGIRLIMITGDNPITAEVIASEVGLNHTGQKILTGAEIDTLSDEDLTKRLEQTGVIARAMPEHKYRIVQLLQKQGEIVAVTGDGVNDVPALKAADLGIAMGNGSEAAKASSKMVLVDNNL</sequence>
<name>A0A2D3WGP2_9BACT</name>
<evidence type="ECO:0000256" key="1">
    <source>
        <dbReference type="ARBA" id="ARBA00004651"/>
    </source>
</evidence>
<reference evidence="16 17" key="1">
    <citation type="journal article" date="2017" name="Front. Microbiol.">
        <title>Comparative Genomic Analysis of the Class Epsilonproteobacteria and Proposed Reclassification to Epsilonbacteraeota (phyl. nov.).</title>
        <authorList>
            <person name="Waite D.W."/>
            <person name="Vanwonterghem I."/>
            <person name="Rinke C."/>
            <person name="Parks D.H."/>
            <person name="Zhang Y."/>
            <person name="Takai K."/>
            <person name="Sievert S.M."/>
            <person name="Simon J."/>
            <person name="Campbell B.J."/>
            <person name="Hanson T.E."/>
            <person name="Woyke T."/>
            <person name="Klotz M.G."/>
            <person name="Hugenholtz P."/>
        </authorList>
    </citation>
    <scope>NUCLEOTIDE SEQUENCE [LARGE SCALE GENOMIC DNA]</scope>
    <source>
        <strain evidence="16">UBA12443</strain>
    </source>
</reference>
<evidence type="ECO:0000256" key="9">
    <source>
        <dbReference type="ARBA" id="ARBA00022840"/>
    </source>
</evidence>
<evidence type="ECO:0000256" key="8">
    <source>
        <dbReference type="ARBA" id="ARBA00022796"/>
    </source>
</evidence>
<dbReference type="Proteomes" id="UP000228859">
    <property type="component" value="Unassembled WGS sequence"/>
</dbReference>
<keyword evidence="12" id="KW-0186">Copper</keyword>
<evidence type="ECO:0000256" key="10">
    <source>
        <dbReference type="ARBA" id="ARBA00022967"/>
    </source>
</evidence>
<evidence type="ECO:0000256" key="4">
    <source>
        <dbReference type="ARBA" id="ARBA00022475"/>
    </source>
</evidence>
<keyword evidence="9" id="KW-0067">ATP-binding</keyword>
<dbReference type="PANTHER" id="PTHR43294">
    <property type="entry name" value="SODIUM/POTASSIUM-TRANSPORTING ATPASE SUBUNIT ALPHA"/>
    <property type="match status" value="1"/>
</dbReference>
<keyword evidence="13" id="KW-0406">Ion transport</keyword>
<dbReference type="RefSeq" id="WP_303663115.1">
    <property type="nucleotide sequence ID" value="NZ_DLUI01000124.1"/>
</dbReference>
<dbReference type="Gene3D" id="3.40.50.1000">
    <property type="entry name" value="HAD superfamily/HAD-like"/>
    <property type="match status" value="1"/>
</dbReference>
<dbReference type="InterPro" id="IPR036412">
    <property type="entry name" value="HAD-like_sf"/>
</dbReference>
<dbReference type="Pfam" id="PF00702">
    <property type="entry name" value="Hydrolase"/>
    <property type="match status" value="1"/>
</dbReference>
<dbReference type="PRINTS" id="PR00119">
    <property type="entry name" value="CATATPASE"/>
</dbReference>
<dbReference type="AlphaFoldDB" id="A0A2D3WGP2"/>
<dbReference type="GO" id="GO:0046872">
    <property type="term" value="F:metal ion binding"/>
    <property type="evidence" value="ECO:0007669"/>
    <property type="project" value="UniProtKB-KW"/>
</dbReference>
<evidence type="ECO:0000256" key="3">
    <source>
        <dbReference type="ARBA" id="ARBA00022448"/>
    </source>
</evidence>
<dbReference type="NCBIfam" id="TIGR01494">
    <property type="entry name" value="ATPase_P-type"/>
    <property type="match status" value="1"/>
</dbReference>
<evidence type="ECO:0000256" key="14">
    <source>
        <dbReference type="ARBA" id="ARBA00023136"/>
    </source>
</evidence>
<proteinExistence type="predicted"/>
<keyword evidence="11" id="KW-1133">Transmembrane helix</keyword>
<protein>
    <recommendedName>
        <fullName evidence="2">P-type Cu(+) transporter</fullName>
        <ecNumber evidence="2">7.2.2.8</ecNumber>
    </recommendedName>
</protein>
<dbReference type="Gene3D" id="3.40.1110.10">
    <property type="entry name" value="Calcium-transporting ATPase, cytoplasmic domain N"/>
    <property type="match status" value="1"/>
</dbReference>
<gene>
    <name evidence="16" type="ORF">CFH83_08735</name>
</gene>
<feature type="non-terminal residue" evidence="16">
    <location>
        <position position="1"/>
    </location>
</feature>
<dbReference type="GO" id="GO:0005886">
    <property type="term" value="C:plasma membrane"/>
    <property type="evidence" value="ECO:0007669"/>
    <property type="project" value="UniProtKB-SubCell"/>
</dbReference>
<dbReference type="GO" id="GO:0005524">
    <property type="term" value="F:ATP binding"/>
    <property type="evidence" value="ECO:0007669"/>
    <property type="project" value="UniProtKB-KW"/>
</dbReference>
<keyword evidence="5" id="KW-0812">Transmembrane</keyword>
<dbReference type="InterPro" id="IPR001757">
    <property type="entry name" value="P_typ_ATPase"/>
</dbReference>
<dbReference type="InterPro" id="IPR023214">
    <property type="entry name" value="HAD_sf"/>
</dbReference>
<keyword evidence="7" id="KW-0547">Nucleotide-binding</keyword>
<dbReference type="InterPro" id="IPR023299">
    <property type="entry name" value="ATPase_P-typ_cyto_dom_N"/>
</dbReference>
<evidence type="ECO:0000256" key="13">
    <source>
        <dbReference type="ARBA" id="ARBA00023065"/>
    </source>
</evidence>
<dbReference type="GO" id="GO:0016887">
    <property type="term" value="F:ATP hydrolysis activity"/>
    <property type="evidence" value="ECO:0007669"/>
    <property type="project" value="InterPro"/>
</dbReference>
<evidence type="ECO:0000313" key="16">
    <source>
        <dbReference type="EMBL" id="DAB37897.1"/>
    </source>
</evidence>
<keyword evidence="8" id="KW-0187">Copper transport</keyword>
<dbReference type="GO" id="GO:1902600">
    <property type="term" value="P:proton transmembrane transport"/>
    <property type="evidence" value="ECO:0007669"/>
    <property type="project" value="TreeGrafter"/>
</dbReference>
<organism evidence="16 17">
    <name type="scientific">Sulfuricurvum kujiense</name>
    <dbReference type="NCBI Taxonomy" id="148813"/>
    <lineage>
        <taxon>Bacteria</taxon>
        <taxon>Pseudomonadati</taxon>
        <taxon>Campylobacterota</taxon>
        <taxon>Epsilonproteobacteria</taxon>
        <taxon>Campylobacterales</taxon>
        <taxon>Sulfurimonadaceae</taxon>
        <taxon>Sulfuricurvum</taxon>
    </lineage>
</organism>
<comment type="subcellular location">
    <subcellularLocation>
        <location evidence="1">Cell membrane</location>
        <topology evidence="1">Multi-pass membrane protein</topology>
    </subcellularLocation>
</comment>
<evidence type="ECO:0000256" key="15">
    <source>
        <dbReference type="ARBA" id="ARBA00049289"/>
    </source>
</evidence>
<dbReference type="PRINTS" id="PR00120">
    <property type="entry name" value="HATPASE"/>
</dbReference>
<evidence type="ECO:0000256" key="6">
    <source>
        <dbReference type="ARBA" id="ARBA00022723"/>
    </source>
</evidence>
<dbReference type="PANTHER" id="PTHR43294:SF21">
    <property type="entry name" value="CATION TRANSPORTING ATPASE"/>
    <property type="match status" value="1"/>
</dbReference>
<dbReference type="EC" id="7.2.2.8" evidence="2"/>
<evidence type="ECO:0000256" key="12">
    <source>
        <dbReference type="ARBA" id="ARBA00023008"/>
    </source>
</evidence>
<feature type="non-terminal residue" evidence="16">
    <location>
        <position position="145"/>
    </location>
</feature>
<evidence type="ECO:0000256" key="11">
    <source>
        <dbReference type="ARBA" id="ARBA00022989"/>
    </source>
</evidence>
<evidence type="ECO:0000313" key="17">
    <source>
        <dbReference type="Proteomes" id="UP000228859"/>
    </source>
</evidence>
<keyword evidence="10" id="KW-1278">Translocase</keyword>
<evidence type="ECO:0000256" key="2">
    <source>
        <dbReference type="ARBA" id="ARBA00012517"/>
    </source>
</evidence>
<keyword evidence="14" id="KW-0472">Membrane</keyword>
<dbReference type="SUPFAM" id="SSF56784">
    <property type="entry name" value="HAD-like"/>
    <property type="match status" value="1"/>
</dbReference>
<dbReference type="GO" id="GO:0140581">
    <property type="term" value="F:P-type monovalent copper transporter activity"/>
    <property type="evidence" value="ECO:0007669"/>
    <property type="project" value="UniProtKB-EC"/>
</dbReference>
<evidence type="ECO:0000256" key="7">
    <source>
        <dbReference type="ARBA" id="ARBA00022741"/>
    </source>
</evidence>
<dbReference type="EMBL" id="DLUI01000124">
    <property type="protein sequence ID" value="DAB37897.1"/>
    <property type="molecule type" value="Genomic_DNA"/>
</dbReference>
<evidence type="ECO:0000256" key="5">
    <source>
        <dbReference type="ARBA" id="ARBA00022692"/>
    </source>
</evidence>
<accession>A0A2D3WGP2</accession>
<comment type="catalytic activity">
    <reaction evidence="15">
        <text>Cu(+)(in) + ATP + H2O = Cu(+)(out) + ADP + phosphate + H(+)</text>
        <dbReference type="Rhea" id="RHEA:25792"/>
        <dbReference type="ChEBI" id="CHEBI:15377"/>
        <dbReference type="ChEBI" id="CHEBI:15378"/>
        <dbReference type="ChEBI" id="CHEBI:30616"/>
        <dbReference type="ChEBI" id="CHEBI:43474"/>
        <dbReference type="ChEBI" id="CHEBI:49552"/>
        <dbReference type="ChEBI" id="CHEBI:456216"/>
        <dbReference type="EC" id="7.2.2.8"/>
    </reaction>
</comment>
<comment type="caution">
    <text evidence="16">The sequence shown here is derived from an EMBL/GenBank/DDBJ whole genome shotgun (WGS) entry which is preliminary data.</text>
</comment>